<organism evidence="2 3">
    <name type="scientific">Clostridium innocuum</name>
    <dbReference type="NCBI Taxonomy" id="1522"/>
    <lineage>
        <taxon>Bacteria</taxon>
        <taxon>Bacillati</taxon>
        <taxon>Bacillota</taxon>
        <taxon>Clostridia</taxon>
        <taxon>Eubacteriales</taxon>
        <taxon>Clostridiaceae</taxon>
        <taxon>Clostridium</taxon>
    </lineage>
</organism>
<dbReference type="AlphaFoldDB" id="A0AAP2XUB2"/>
<keyword evidence="1" id="KW-0812">Transmembrane</keyword>
<dbReference type="GO" id="GO:0140359">
    <property type="term" value="F:ABC-type transporter activity"/>
    <property type="evidence" value="ECO:0007669"/>
    <property type="project" value="InterPro"/>
</dbReference>
<dbReference type="Pfam" id="PF12679">
    <property type="entry name" value="ABC2_membrane_2"/>
    <property type="match status" value="1"/>
</dbReference>
<dbReference type="GeneID" id="61926152"/>
<keyword evidence="1" id="KW-0472">Membrane</keyword>
<gene>
    <name evidence="2" type="ORF">MKC95_19560</name>
</gene>
<reference evidence="2" key="1">
    <citation type="journal article" date="2022" name="Clin. Infect. Dis.">
        <title>Association between Clostridium innocuum and antibiotic-associated diarrhea in adults and children: A cross-sectional study and comparative genomics analysis.</title>
        <authorList>
            <person name="Cherny K.E."/>
            <person name="Muscat E.B."/>
            <person name="Balaji A."/>
            <person name="Mukherjee J."/>
            <person name="Ozer E.A."/>
            <person name="Angarone M.P."/>
            <person name="Hauser A.R."/>
            <person name="Sichel J.S."/>
            <person name="Amponsah E."/>
            <person name="Kociolek L.K."/>
        </authorList>
    </citation>
    <scope>NUCLEOTIDE SEQUENCE</scope>
    <source>
        <strain evidence="2">NU1-AC-029v</strain>
    </source>
</reference>
<evidence type="ECO:0000256" key="1">
    <source>
        <dbReference type="SAM" id="Phobius"/>
    </source>
</evidence>
<evidence type="ECO:0000313" key="3">
    <source>
        <dbReference type="Proteomes" id="UP001203972"/>
    </source>
</evidence>
<dbReference type="PANTHER" id="PTHR37305:SF1">
    <property type="entry name" value="MEMBRANE PROTEIN"/>
    <property type="match status" value="1"/>
</dbReference>
<dbReference type="RefSeq" id="WP_009588346.1">
    <property type="nucleotide sequence ID" value="NZ_BAAACC010000007.1"/>
</dbReference>
<feature type="transmembrane region" description="Helical" evidence="1">
    <location>
        <begin position="241"/>
        <end position="270"/>
    </location>
</feature>
<dbReference type="Proteomes" id="UP001203972">
    <property type="component" value="Unassembled WGS sequence"/>
</dbReference>
<comment type="caution">
    <text evidence="2">The sequence shown here is derived from an EMBL/GenBank/DDBJ whole genome shotgun (WGS) entry which is preliminary data.</text>
</comment>
<feature type="transmembrane region" description="Helical" evidence="1">
    <location>
        <begin position="203"/>
        <end position="220"/>
    </location>
</feature>
<evidence type="ECO:0000313" key="2">
    <source>
        <dbReference type="EMBL" id="MCR0234970.1"/>
    </source>
</evidence>
<sequence>MSAHEAAILRIPAGQGDCMRALLYAEIRKSWKAKRFLVSVLAFLCFFAAVYAIALKKERAYGDALVMQLHYENPVADNQCQTLLFNLQRTPKEEEAPKQREEAYLRCDIQYATSSWTNMQQSPEYFDWHDTVRYAKERALGYQKLQELGLSMDMVKELGITKDTLHRDHTYYAYFLNHDIKPYTSPYEPTLLDFLMQIVQQDTMLLLLLVVGVLMADQICHDFESGTYKLIYSMPISRGTLLIAKLLTASFVILLSFTIALLLFSILPLLQHGLGSMQYPYIVRSYEVSTWSSLMIKAVPLSMLVVLCYIVRQHGWHLGRRRCPIRCCVSAPFCL</sequence>
<proteinExistence type="predicted"/>
<keyword evidence="1" id="KW-1133">Transmembrane helix</keyword>
<dbReference type="PANTHER" id="PTHR37305">
    <property type="entry name" value="INTEGRAL MEMBRANE PROTEIN-RELATED"/>
    <property type="match status" value="1"/>
</dbReference>
<protein>
    <submittedName>
        <fullName evidence="2">ABC transporter permease subunit</fullName>
    </submittedName>
</protein>
<dbReference type="GO" id="GO:0005886">
    <property type="term" value="C:plasma membrane"/>
    <property type="evidence" value="ECO:0007669"/>
    <property type="project" value="UniProtKB-SubCell"/>
</dbReference>
<feature type="transmembrane region" description="Helical" evidence="1">
    <location>
        <begin position="36"/>
        <end position="54"/>
    </location>
</feature>
<accession>A0AAP2XUB2</accession>
<dbReference type="EMBL" id="JAKTMA010000045">
    <property type="protein sequence ID" value="MCR0234970.1"/>
    <property type="molecule type" value="Genomic_DNA"/>
</dbReference>
<name>A0AAP2XUB2_CLOIN</name>
<feature type="transmembrane region" description="Helical" evidence="1">
    <location>
        <begin position="290"/>
        <end position="311"/>
    </location>
</feature>